<proteinExistence type="predicted"/>
<accession>A0A382FRF1</accession>
<dbReference type="EMBL" id="UINC01051238">
    <property type="protein sequence ID" value="SVB65145.1"/>
    <property type="molecule type" value="Genomic_DNA"/>
</dbReference>
<feature type="non-terminal residue" evidence="1">
    <location>
        <position position="28"/>
    </location>
</feature>
<protein>
    <submittedName>
        <fullName evidence="1">Uncharacterized protein</fullName>
    </submittedName>
</protein>
<gene>
    <name evidence="1" type="ORF">METZ01_LOCUS217999</name>
</gene>
<organism evidence="1">
    <name type="scientific">marine metagenome</name>
    <dbReference type="NCBI Taxonomy" id="408172"/>
    <lineage>
        <taxon>unclassified sequences</taxon>
        <taxon>metagenomes</taxon>
        <taxon>ecological metagenomes</taxon>
    </lineage>
</organism>
<evidence type="ECO:0000313" key="1">
    <source>
        <dbReference type="EMBL" id="SVB65145.1"/>
    </source>
</evidence>
<dbReference type="AlphaFoldDB" id="A0A382FRF1"/>
<name>A0A382FRF1_9ZZZZ</name>
<sequence length="28" mass="3186">MIDLLVFEESLPRLTDALAHDDSLRVIC</sequence>
<reference evidence="1" key="1">
    <citation type="submission" date="2018-05" db="EMBL/GenBank/DDBJ databases">
        <authorList>
            <person name="Lanie J.A."/>
            <person name="Ng W.-L."/>
            <person name="Kazmierczak K.M."/>
            <person name="Andrzejewski T.M."/>
            <person name="Davidsen T.M."/>
            <person name="Wayne K.J."/>
            <person name="Tettelin H."/>
            <person name="Glass J.I."/>
            <person name="Rusch D."/>
            <person name="Podicherti R."/>
            <person name="Tsui H.-C.T."/>
            <person name="Winkler M.E."/>
        </authorList>
    </citation>
    <scope>NUCLEOTIDE SEQUENCE</scope>
</reference>